<dbReference type="Gene3D" id="1.10.8.60">
    <property type="match status" value="1"/>
</dbReference>
<evidence type="ECO:0000313" key="3">
    <source>
        <dbReference type="Proteomes" id="UP001151699"/>
    </source>
</evidence>
<dbReference type="SUPFAM" id="SSF52540">
    <property type="entry name" value="P-loop containing nucleoside triphosphate hydrolases"/>
    <property type="match status" value="1"/>
</dbReference>
<dbReference type="Gene3D" id="3.40.50.300">
    <property type="entry name" value="P-loop containing nucleotide triphosphate hydrolases"/>
    <property type="match status" value="1"/>
</dbReference>
<organism evidence="2 3">
    <name type="scientific">Pseudolycoriella hygida</name>
    <dbReference type="NCBI Taxonomy" id="35572"/>
    <lineage>
        <taxon>Eukaryota</taxon>
        <taxon>Metazoa</taxon>
        <taxon>Ecdysozoa</taxon>
        <taxon>Arthropoda</taxon>
        <taxon>Hexapoda</taxon>
        <taxon>Insecta</taxon>
        <taxon>Pterygota</taxon>
        <taxon>Neoptera</taxon>
        <taxon>Endopterygota</taxon>
        <taxon>Diptera</taxon>
        <taxon>Nematocera</taxon>
        <taxon>Sciaroidea</taxon>
        <taxon>Sciaridae</taxon>
        <taxon>Pseudolycoriella</taxon>
    </lineage>
</organism>
<dbReference type="PANTHER" id="PTHR35894:SF5">
    <property type="entry name" value="MU-LIKE PROPHAGE FLUMU DNA TRANSPOSITION PROTEIN B"/>
    <property type="match status" value="1"/>
</dbReference>
<dbReference type="GO" id="GO:0005524">
    <property type="term" value="F:ATP binding"/>
    <property type="evidence" value="ECO:0007669"/>
    <property type="project" value="UniProtKB-KW"/>
</dbReference>
<name>A0A9Q0RVZ0_9DIPT</name>
<keyword evidence="3" id="KW-1185">Reference proteome</keyword>
<dbReference type="PANTHER" id="PTHR35894">
    <property type="entry name" value="GENERAL SECRETION PATHWAY PROTEIN A-RELATED"/>
    <property type="match status" value="1"/>
</dbReference>
<protein>
    <submittedName>
        <fullName evidence="2">ATP-binding protein</fullName>
    </submittedName>
</protein>
<keyword evidence="2" id="KW-0547">Nucleotide-binding</keyword>
<dbReference type="OrthoDB" id="10419916at2759"/>
<comment type="caution">
    <text evidence="2">The sequence shown here is derived from an EMBL/GenBank/DDBJ whole genome shotgun (WGS) entry which is preliminary data.</text>
</comment>
<dbReference type="InterPro" id="IPR052026">
    <property type="entry name" value="ExeA_AAA_ATPase_DNA-bind"/>
</dbReference>
<accession>A0A9Q0RVZ0</accession>
<reference evidence="2" key="1">
    <citation type="submission" date="2022-07" db="EMBL/GenBank/DDBJ databases">
        <authorList>
            <person name="Trinca V."/>
            <person name="Uliana J.V.C."/>
            <person name="Torres T.T."/>
            <person name="Ward R.J."/>
            <person name="Monesi N."/>
        </authorList>
    </citation>
    <scope>NUCLEOTIDE SEQUENCE</scope>
    <source>
        <strain evidence="2">HSMRA1968</strain>
        <tissue evidence="2">Whole embryos</tissue>
    </source>
</reference>
<dbReference type="Pfam" id="PF13401">
    <property type="entry name" value="AAA_22"/>
    <property type="match status" value="1"/>
</dbReference>
<dbReference type="AlphaFoldDB" id="A0A9Q0RVZ0"/>
<evidence type="ECO:0000259" key="1">
    <source>
        <dbReference type="Pfam" id="PF13401"/>
    </source>
</evidence>
<gene>
    <name evidence="2" type="primary">ATBP</name>
    <name evidence="2" type="ORF">Bhyg_15841</name>
</gene>
<dbReference type="EMBL" id="WJQU01000644">
    <property type="protein sequence ID" value="KAJ6634344.1"/>
    <property type="molecule type" value="Genomic_DNA"/>
</dbReference>
<sequence length="268" mass="31416">MNKFICTKQYRQFEEFCKACHRDRYIGLCYGAAGVGKTESARHYTKWYQIESYRDVNGLLNTGVKPKMHVGKLNTILYTPSVLKPVRDMIKEIRHAQREFSLFKERYIYGDEIPDHAREENRNFTDLVIIDEVERLRHQGLEHLRELYDNGEANFIFIGMPGIDKMLARFPQLYSRIGFIHNFKKLDTTEVKFILQYHLSKLNIDIKDDSFTDQEVMAAIIMSTGGNFRLINRLIKQSLRIMKVNYMTTITKEIIDAARSCLLIGEVN</sequence>
<dbReference type="InterPro" id="IPR027417">
    <property type="entry name" value="P-loop_NTPase"/>
</dbReference>
<evidence type="ECO:0000313" key="2">
    <source>
        <dbReference type="EMBL" id="KAJ6634344.1"/>
    </source>
</evidence>
<dbReference type="Proteomes" id="UP001151699">
    <property type="component" value="Unassembled WGS sequence"/>
</dbReference>
<proteinExistence type="predicted"/>
<feature type="domain" description="ORC1/DEAH AAA+ ATPase" evidence="1">
    <location>
        <begin position="23"/>
        <end position="167"/>
    </location>
</feature>
<keyword evidence="2" id="KW-0067">ATP-binding</keyword>
<dbReference type="GO" id="GO:0016887">
    <property type="term" value="F:ATP hydrolysis activity"/>
    <property type="evidence" value="ECO:0007669"/>
    <property type="project" value="InterPro"/>
</dbReference>
<dbReference type="InterPro" id="IPR049945">
    <property type="entry name" value="AAA_22"/>
</dbReference>